<feature type="domain" description="Reverse transcriptase/retrotransposon-derived protein RNase H-like" evidence="1">
    <location>
        <begin position="87"/>
        <end position="142"/>
    </location>
</feature>
<evidence type="ECO:0000259" key="1">
    <source>
        <dbReference type="Pfam" id="PF17919"/>
    </source>
</evidence>
<gene>
    <name evidence="2" type="ORF">CR513_36255</name>
</gene>
<dbReference type="InterPro" id="IPR041577">
    <property type="entry name" value="RT_RNaseH_2"/>
</dbReference>
<reference evidence="2" key="1">
    <citation type="submission" date="2018-05" db="EMBL/GenBank/DDBJ databases">
        <title>Draft genome of Mucuna pruriens seed.</title>
        <authorList>
            <person name="Nnadi N.E."/>
            <person name="Vos R."/>
            <person name="Hasami M.H."/>
            <person name="Devisetty U.K."/>
            <person name="Aguiy J.C."/>
        </authorList>
    </citation>
    <scope>NUCLEOTIDE SEQUENCE [LARGE SCALE GENOMIC DNA]</scope>
    <source>
        <strain evidence="2">JCA_2017</strain>
    </source>
</reference>
<dbReference type="InterPro" id="IPR043128">
    <property type="entry name" value="Rev_trsase/Diguanyl_cyclase"/>
</dbReference>
<dbReference type="OrthoDB" id="1922084at2759"/>
<dbReference type="Pfam" id="PF17919">
    <property type="entry name" value="RT_RNaseH_2"/>
    <property type="match status" value="1"/>
</dbReference>
<accession>A0A371FX83</accession>
<sequence length="142" mass="16182">MISIFLDLLEDCMEVFMDDFTICFESNLVLNFEKCHFMVIEGIVLGHLVSARGIEVDKAKVNIISSLSNLASMREKNMDFIFNQPYMDAFQELKKRLSSTPILQELNWEYLFELMCDASNSTLGAVLGQRVGKQLHVIAYAS</sequence>
<dbReference type="PANTHER" id="PTHR34072:SF57">
    <property type="entry name" value="RNA-DIRECTED DNA POLYMERASE"/>
    <property type="match status" value="1"/>
</dbReference>
<protein>
    <recommendedName>
        <fullName evidence="1">Reverse transcriptase/retrotransposon-derived protein RNase H-like domain-containing protein</fullName>
    </recommendedName>
</protein>
<feature type="non-terminal residue" evidence="2">
    <location>
        <position position="1"/>
    </location>
</feature>
<dbReference type="EMBL" id="QJKJ01007516">
    <property type="protein sequence ID" value="RDX82891.1"/>
    <property type="molecule type" value="Genomic_DNA"/>
</dbReference>
<proteinExistence type="predicted"/>
<dbReference type="Proteomes" id="UP000257109">
    <property type="component" value="Unassembled WGS sequence"/>
</dbReference>
<dbReference type="InterPro" id="IPR043502">
    <property type="entry name" value="DNA/RNA_pol_sf"/>
</dbReference>
<keyword evidence="3" id="KW-1185">Reference proteome</keyword>
<evidence type="ECO:0000313" key="3">
    <source>
        <dbReference type="Proteomes" id="UP000257109"/>
    </source>
</evidence>
<name>A0A371FX83_MUCPR</name>
<organism evidence="2 3">
    <name type="scientific">Mucuna pruriens</name>
    <name type="common">Velvet bean</name>
    <name type="synonym">Dolichos pruriens</name>
    <dbReference type="NCBI Taxonomy" id="157652"/>
    <lineage>
        <taxon>Eukaryota</taxon>
        <taxon>Viridiplantae</taxon>
        <taxon>Streptophyta</taxon>
        <taxon>Embryophyta</taxon>
        <taxon>Tracheophyta</taxon>
        <taxon>Spermatophyta</taxon>
        <taxon>Magnoliopsida</taxon>
        <taxon>eudicotyledons</taxon>
        <taxon>Gunneridae</taxon>
        <taxon>Pentapetalae</taxon>
        <taxon>rosids</taxon>
        <taxon>fabids</taxon>
        <taxon>Fabales</taxon>
        <taxon>Fabaceae</taxon>
        <taxon>Papilionoideae</taxon>
        <taxon>50 kb inversion clade</taxon>
        <taxon>NPAAA clade</taxon>
        <taxon>indigoferoid/millettioid clade</taxon>
        <taxon>Phaseoleae</taxon>
        <taxon>Mucuna</taxon>
    </lineage>
</organism>
<evidence type="ECO:0000313" key="2">
    <source>
        <dbReference type="EMBL" id="RDX82891.1"/>
    </source>
</evidence>
<dbReference type="SUPFAM" id="SSF56672">
    <property type="entry name" value="DNA/RNA polymerases"/>
    <property type="match status" value="1"/>
</dbReference>
<dbReference type="AlphaFoldDB" id="A0A371FX83"/>
<dbReference type="Gene3D" id="3.30.70.270">
    <property type="match status" value="1"/>
</dbReference>
<dbReference type="PANTHER" id="PTHR34072">
    <property type="entry name" value="ENZYMATIC POLYPROTEIN-RELATED"/>
    <property type="match status" value="1"/>
</dbReference>
<comment type="caution">
    <text evidence="2">The sequence shown here is derived from an EMBL/GenBank/DDBJ whole genome shotgun (WGS) entry which is preliminary data.</text>
</comment>